<comment type="caution">
    <text evidence="2">The sequence shown here is derived from an EMBL/GenBank/DDBJ whole genome shotgun (WGS) entry which is preliminary data.</text>
</comment>
<reference evidence="2" key="1">
    <citation type="journal article" date="2020" name="BMC Genomics">
        <title>Correction to: Identification and distribution of gene clusters required for synthesis of sphingolipid metabolism inhibitors in diverse species of the filamentous fungus Fusarium.</title>
        <authorList>
            <person name="Kim H.S."/>
            <person name="Lohmar J.M."/>
            <person name="Busman M."/>
            <person name="Brown D.W."/>
            <person name="Naumann T.A."/>
            <person name="Divon H.H."/>
            <person name="Lysoe E."/>
            <person name="Uhlig S."/>
            <person name="Proctor R.H."/>
        </authorList>
    </citation>
    <scope>NUCLEOTIDE SEQUENCE</scope>
    <source>
        <strain evidence="2">NRRL 20472</strain>
    </source>
</reference>
<dbReference type="PANTHER" id="PTHR35408">
    <property type="entry name" value="CHROMOSOME 15, WHOLE GENOME SHOTGUN SEQUENCE"/>
    <property type="match status" value="1"/>
</dbReference>
<protein>
    <recommendedName>
        <fullName evidence="1">Glycosyltransferase 2-like domain-containing protein</fullName>
    </recommendedName>
</protein>
<feature type="domain" description="Glycosyltransferase 2-like" evidence="1">
    <location>
        <begin position="68"/>
        <end position="249"/>
    </location>
</feature>
<dbReference type="AlphaFoldDB" id="A0A8H4SQ59"/>
<evidence type="ECO:0000313" key="2">
    <source>
        <dbReference type="EMBL" id="KAF4943650.1"/>
    </source>
</evidence>
<dbReference type="Proteomes" id="UP000622797">
    <property type="component" value="Unassembled WGS sequence"/>
</dbReference>
<evidence type="ECO:0000313" key="3">
    <source>
        <dbReference type="Proteomes" id="UP000622797"/>
    </source>
</evidence>
<feature type="non-terminal residue" evidence="2">
    <location>
        <position position="1"/>
    </location>
</feature>
<dbReference type="Pfam" id="PF13632">
    <property type="entry name" value="Glyco_trans_2_3"/>
    <property type="match status" value="1"/>
</dbReference>
<evidence type="ECO:0000259" key="1">
    <source>
        <dbReference type="Pfam" id="PF13632"/>
    </source>
</evidence>
<keyword evidence="3" id="KW-1185">Reference proteome</keyword>
<dbReference type="InterPro" id="IPR029044">
    <property type="entry name" value="Nucleotide-diphossugar_trans"/>
</dbReference>
<name>A0A8H4SQ59_9HYPO</name>
<dbReference type="Gene3D" id="3.90.550.10">
    <property type="entry name" value="Spore Coat Polysaccharide Biosynthesis Protein SpsA, Chain A"/>
    <property type="match status" value="1"/>
</dbReference>
<proteinExistence type="predicted"/>
<dbReference type="OrthoDB" id="38531at2759"/>
<dbReference type="EMBL" id="JABEXW010001481">
    <property type="protein sequence ID" value="KAF4943650.1"/>
    <property type="molecule type" value="Genomic_DNA"/>
</dbReference>
<dbReference type="InterPro" id="IPR001173">
    <property type="entry name" value="Glyco_trans_2-like"/>
</dbReference>
<dbReference type="PANTHER" id="PTHR35408:SF2">
    <property type="entry name" value="GLYCOSYLTRANSFERASE 2-LIKE DOMAIN-CONTAINING PROTEIN"/>
    <property type="match status" value="1"/>
</dbReference>
<dbReference type="SUPFAM" id="SSF53448">
    <property type="entry name" value="Nucleotide-diphospho-sugar transferases"/>
    <property type="match status" value="1"/>
</dbReference>
<reference evidence="2" key="2">
    <citation type="submission" date="2020-05" db="EMBL/GenBank/DDBJ databases">
        <authorList>
            <person name="Kim H.-S."/>
            <person name="Proctor R.H."/>
            <person name="Brown D.W."/>
        </authorList>
    </citation>
    <scope>NUCLEOTIDE SEQUENCE</scope>
    <source>
        <strain evidence="2">NRRL 20472</strain>
    </source>
</reference>
<gene>
    <name evidence="2" type="ORF">FSARC_14864</name>
</gene>
<sequence length="250" mass="28639">MNYCLAFSNRVEDELHRLSELECQSRNCSYDDLTADDDDRLYAEALQNMVEADEGNTWAEGNIRMGEVILLIDCDTRLPVDSLLYGALEMYESPEVAILQHGSGVMQVAHNIFENGITYFTNIVYTAIKYGVGTGDVAPFVGHNAFLRWKAIQSVAFVDPSDKVTKWWSDSHVSEDFDISLRVQMAGMVCRLATYHNGGFQEGVSLTVYDELNRWEKYAYGCNELVFHPFYQWIYKGPVTRLFLRFLWSN</sequence>
<organism evidence="2 3">
    <name type="scientific">Fusarium sarcochroum</name>
    <dbReference type="NCBI Taxonomy" id="1208366"/>
    <lineage>
        <taxon>Eukaryota</taxon>
        <taxon>Fungi</taxon>
        <taxon>Dikarya</taxon>
        <taxon>Ascomycota</taxon>
        <taxon>Pezizomycotina</taxon>
        <taxon>Sordariomycetes</taxon>
        <taxon>Hypocreomycetidae</taxon>
        <taxon>Hypocreales</taxon>
        <taxon>Nectriaceae</taxon>
        <taxon>Fusarium</taxon>
        <taxon>Fusarium lateritium species complex</taxon>
    </lineage>
</organism>
<accession>A0A8H4SQ59</accession>